<keyword evidence="3" id="KW-1185">Reference proteome</keyword>
<organism evidence="2 3">
    <name type="scientific">Stylosanthes scabra</name>
    <dbReference type="NCBI Taxonomy" id="79078"/>
    <lineage>
        <taxon>Eukaryota</taxon>
        <taxon>Viridiplantae</taxon>
        <taxon>Streptophyta</taxon>
        <taxon>Embryophyta</taxon>
        <taxon>Tracheophyta</taxon>
        <taxon>Spermatophyta</taxon>
        <taxon>Magnoliopsida</taxon>
        <taxon>eudicotyledons</taxon>
        <taxon>Gunneridae</taxon>
        <taxon>Pentapetalae</taxon>
        <taxon>rosids</taxon>
        <taxon>fabids</taxon>
        <taxon>Fabales</taxon>
        <taxon>Fabaceae</taxon>
        <taxon>Papilionoideae</taxon>
        <taxon>50 kb inversion clade</taxon>
        <taxon>dalbergioids sensu lato</taxon>
        <taxon>Dalbergieae</taxon>
        <taxon>Pterocarpus clade</taxon>
        <taxon>Stylosanthes</taxon>
    </lineage>
</organism>
<protein>
    <submittedName>
        <fullName evidence="2">Uncharacterized protein</fullName>
    </submittedName>
</protein>
<feature type="region of interest" description="Disordered" evidence="1">
    <location>
        <begin position="28"/>
        <end position="57"/>
    </location>
</feature>
<proteinExistence type="predicted"/>
<name>A0ABU6SP16_9FABA</name>
<sequence length="265" mass="30780">MAMSTNNPDQPKYNREISVNRARLLNSIEEDEQENEVEVDQEENGNNNQFSEEDSANEVEILLWKVRDRIQKSRGKEARATSEDEGQSMSVQQFVLWSEIKAEIKRKKVRRRTNKSTTTEAKENEDEIGKGTMMINKEKIREQTKGKDEETKMKNTEQGIISGMMSSKQIGEQKLLIWNYREAKIKERGMKLAKNFTIHHMEGGGVYFVELAEDSGGKDEEKAEDQMQYEIKGWDLGLVENVKSSLTLKRKREDESRKIMEDYAE</sequence>
<comment type="caution">
    <text evidence="2">The sequence shown here is derived from an EMBL/GenBank/DDBJ whole genome shotgun (WGS) entry which is preliminary data.</text>
</comment>
<gene>
    <name evidence="2" type="ORF">PIB30_071870</name>
</gene>
<evidence type="ECO:0000313" key="2">
    <source>
        <dbReference type="EMBL" id="MED6138181.1"/>
    </source>
</evidence>
<evidence type="ECO:0000256" key="1">
    <source>
        <dbReference type="SAM" id="MobiDB-lite"/>
    </source>
</evidence>
<evidence type="ECO:0000313" key="3">
    <source>
        <dbReference type="Proteomes" id="UP001341840"/>
    </source>
</evidence>
<dbReference type="Proteomes" id="UP001341840">
    <property type="component" value="Unassembled WGS sequence"/>
</dbReference>
<reference evidence="2 3" key="1">
    <citation type="journal article" date="2023" name="Plants (Basel)">
        <title>Bridging the Gap: Combining Genomics and Transcriptomics Approaches to Understand Stylosanthes scabra, an Orphan Legume from the Brazilian Caatinga.</title>
        <authorList>
            <person name="Ferreira-Neto J.R.C."/>
            <person name="da Silva M.D."/>
            <person name="Binneck E."/>
            <person name="de Melo N.F."/>
            <person name="da Silva R.H."/>
            <person name="de Melo A.L.T.M."/>
            <person name="Pandolfi V."/>
            <person name="Bustamante F.O."/>
            <person name="Brasileiro-Vidal A.C."/>
            <person name="Benko-Iseppon A.M."/>
        </authorList>
    </citation>
    <scope>NUCLEOTIDE SEQUENCE [LARGE SCALE GENOMIC DNA]</scope>
    <source>
        <tissue evidence="2">Leaves</tissue>
    </source>
</reference>
<feature type="compositionally biased region" description="Acidic residues" evidence="1">
    <location>
        <begin position="28"/>
        <end position="43"/>
    </location>
</feature>
<accession>A0ABU6SP16</accession>
<dbReference type="EMBL" id="JASCZI010061254">
    <property type="protein sequence ID" value="MED6138181.1"/>
    <property type="molecule type" value="Genomic_DNA"/>
</dbReference>